<dbReference type="Proteomes" id="UP000446786">
    <property type="component" value="Unassembled WGS sequence"/>
</dbReference>
<comment type="caution">
    <text evidence="1">The sequence shown here is derived from an EMBL/GenBank/DDBJ whole genome shotgun (WGS) entry which is preliminary data.</text>
</comment>
<protein>
    <submittedName>
        <fullName evidence="1">Uncharacterized protein</fullName>
    </submittedName>
</protein>
<evidence type="ECO:0000313" key="2">
    <source>
        <dbReference type="Proteomes" id="UP000446786"/>
    </source>
</evidence>
<name>A0A845ARX7_9SPHN</name>
<dbReference type="AlphaFoldDB" id="A0A845ARX7"/>
<keyword evidence="2" id="KW-1185">Reference proteome</keyword>
<sequence length="94" mass="9893">MAKKGTAFFDNRGQFFKTPEEATLSDLSALLGRIGDGDSLAPGISVMMLEKRAEIEAIFAEHDSMKVAETEARNAALEADNVSPLPGALAPKGG</sequence>
<accession>A0A845ARX7</accession>
<gene>
    <name evidence="1" type="ORF">GRI94_09920</name>
</gene>
<dbReference type="OrthoDB" id="7507038at2"/>
<reference evidence="1 2" key="1">
    <citation type="submission" date="2019-12" db="EMBL/GenBank/DDBJ databases">
        <title>Genomic-based taxomic classification of the family Erythrobacteraceae.</title>
        <authorList>
            <person name="Xu L."/>
        </authorList>
    </citation>
    <scope>NUCLEOTIDE SEQUENCE [LARGE SCALE GENOMIC DNA]</scope>
    <source>
        <strain evidence="1 2">JCM 16677</strain>
    </source>
</reference>
<dbReference type="EMBL" id="WTYE01000001">
    <property type="protein sequence ID" value="MXP32137.1"/>
    <property type="molecule type" value="Genomic_DNA"/>
</dbReference>
<dbReference type="RefSeq" id="WP_160779508.1">
    <property type="nucleotide sequence ID" value="NZ_BAAAZF010000001.1"/>
</dbReference>
<evidence type="ECO:0000313" key="1">
    <source>
        <dbReference type="EMBL" id="MXP32137.1"/>
    </source>
</evidence>
<proteinExistence type="predicted"/>
<organism evidence="1 2">
    <name type="scientific">Parerythrobacter jejuensis</name>
    <dbReference type="NCBI Taxonomy" id="795812"/>
    <lineage>
        <taxon>Bacteria</taxon>
        <taxon>Pseudomonadati</taxon>
        <taxon>Pseudomonadota</taxon>
        <taxon>Alphaproteobacteria</taxon>
        <taxon>Sphingomonadales</taxon>
        <taxon>Erythrobacteraceae</taxon>
        <taxon>Parerythrobacter</taxon>
    </lineage>
</organism>